<evidence type="ECO:0000313" key="2">
    <source>
        <dbReference type="Proteomes" id="UP000789375"/>
    </source>
</evidence>
<feature type="non-terminal residue" evidence="1">
    <location>
        <position position="1"/>
    </location>
</feature>
<sequence>CSICLEEIRVEEWGVDVALIQDPKIIPSSLTYIIDYEITAVKFPKSIQPLIYSGIQNKARGIPFE</sequence>
<dbReference type="AlphaFoldDB" id="A0A9N9ICD1"/>
<keyword evidence="2" id="KW-1185">Reference proteome</keyword>
<accession>A0A9N9ICD1</accession>
<name>A0A9N9ICD1_FUNMO</name>
<gene>
    <name evidence="1" type="ORF">FMOSSE_LOCUS15605</name>
</gene>
<feature type="non-terminal residue" evidence="1">
    <location>
        <position position="65"/>
    </location>
</feature>
<reference evidence="1" key="1">
    <citation type="submission" date="2021-06" db="EMBL/GenBank/DDBJ databases">
        <authorList>
            <person name="Kallberg Y."/>
            <person name="Tangrot J."/>
            <person name="Rosling A."/>
        </authorList>
    </citation>
    <scope>NUCLEOTIDE SEQUENCE</scope>
    <source>
        <strain evidence="1">87-6 pot B 2015</strain>
    </source>
</reference>
<protein>
    <submittedName>
        <fullName evidence="1">1149_t:CDS:1</fullName>
    </submittedName>
</protein>
<comment type="caution">
    <text evidence="1">The sequence shown here is derived from an EMBL/GenBank/DDBJ whole genome shotgun (WGS) entry which is preliminary data.</text>
</comment>
<proteinExistence type="predicted"/>
<dbReference type="Proteomes" id="UP000789375">
    <property type="component" value="Unassembled WGS sequence"/>
</dbReference>
<dbReference type="EMBL" id="CAJVPP010016597">
    <property type="protein sequence ID" value="CAG8730110.1"/>
    <property type="molecule type" value="Genomic_DNA"/>
</dbReference>
<organism evidence="1 2">
    <name type="scientific">Funneliformis mosseae</name>
    <name type="common">Endomycorrhizal fungus</name>
    <name type="synonym">Glomus mosseae</name>
    <dbReference type="NCBI Taxonomy" id="27381"/>
    <lineage>
        <taxon>Eukaryota</taxon>
        <taxon>Fungi</taxon>
        <taxon>Fungi incertae sedis</taxon>
        <taxon>Mucoromycota</taxon>
        <taxon>Glomeromycotina</taxon>
        <taxon>Glomeromycetes</taxon>
        <taxon>Glomerales</taxon>
        <taxon>Glomeraceae</taxon>
        <taxon>Funneliformis</taxon>
    </lineage>
</organism>
<evidence type="ECO:0000313" key="1">
    <source>
        <dbReference type="EMBL" id="CAG8730110.1"/>
    </source>
</evidence>